<dbReference type="EMBL" id="CP004353">
    <property type="protein sequence ID" value="AHI21747.1"/>
    <property type="molecule type" value="Genomic_DNA"/>
</dbReference>
<dbReference type="GO" id="GO:0004139">
    <property type="term" value="F:deoxyribose-phosphate aldolase activity"/>
    <property type="evidence" value="ECO:0007669"/>
    <property type="project" value="InterPro"/>
</dbReference>
<dbReference type="HOGENOM" id="CLU_053595_2_0_11"/>
<dbReference type="GO" id="GO:0005737">
    <property type="term" value="C:cytoplasm"/>
    <property type="evidence" value="ECO:0007669"/>
    <property type="project" value="InterPro"/>
</dbReference>
<keyword evidence="2" id="KW-1185">Reference proteome</keyword>
<evidence type="ECO:0000313" key="1">
    <source>
        <dbReference type="EMBL" id="AHI21747.1"/>
    </source>
</evidence>
<sequence length="188" mass="19137">MAAVDTVLLLDDPAAGAGEVREAVREALASGSGLCVEPSLLHAVGAGDQEMTVATWAGYPTGKHHTLVKASEARLAVQFGATHVALVPDLAAVGDASAFMSELISVREAVPRPANLGVVLETTLLAAGVLEKAAAMAVKCGMDFIVAGTARCDAEGVDTLRHSGLPVAVVCGVDEATAFVADSYWVRA</sequence>
<dbReference type="RefSeq" id="WP_081751461.1">
    <property type="nucleotide sequence ID" value="NZ_CP004353.1"/>
</dbReference>
<dbReference type="Proteomes" id="UP000019222">
    <property type="component" value="Chromosome"/>
</dbReference>
<accession>W5XXQ4</accession>
<gene>
    <name evidence="1" type="ORF">B843_01775</name>
</gene>
<dbReference type="PATRIC" id="fig|1224164.3.peg.345"/>
<name>W5XXQ4_9CORY</name>
<organism evidence="1 2">
    <name type="scientific">Corynebacterium vitaeruminis DSM 20294</name>
    <dbReference type="NCBI Taxonomy" id="1224164"/>
    <lineage>
        <taxon>Bacteria</taxon>
        <taxon>Bacillati</taxon>
        <taxon>Actinomycetota</taxon>
        <taxon>Actinomycetes</taxon>
        <taxon>Mycobacteriales</taxon>
        <taxon>Corynebacteriaceae</taxon>
        <taxon>Corynebacterium</taxon>
    </lineage>
</organism>
<dbReference type="GO" id="GO:0016052">
    <property type="term" value="P:carbohydrate catabolic process"/>
    <property type="evidence" value="ECO:0007669"/>
    <property type="project" value="TreeGrafter"/>
</dbReference>
<reference evidence="1 2" key="1">
    <citation type="submission" date="2013-02" db="EMBL/GenBank/DDBJ databases">
        <title>The complete genome sequence of Corynebacterium vitaeruminis DSM 20294.</title>
        <authorList>
            <person name="Ruckert C."/>
            <person name="Albersmeier A."/>
            <person name="Kalinowski J."/>
        </authorList>
    </citation>
    <scope>NUCLEOTIDE SEQUENCE [LARGE SCALE GENOMIC DNA]</scope>
    <source>
        <strain evidence="2">ATCC 10234</strain>
    </source>
</reference>
<dbReference type="SUPFAM" id="SSF51569">
    <property type="entry name" value="Aldolase"/>
    <property type="match status" value="1"/>
</dbReference>
<dbReference type="eggNOG" id="COG0274">
    <property type="taxonomic scope" value="Bacteria"/>
</dbReference>
<dbReference type="GO" id="GO:0009264">
    <property type="term" value="P:deoxyribonucleotide catabolic process"/>
    <property type="evidence" value="ECO:0007669"/>
    <property type="project" value="InterPro"/>
</dbReference>
<proteinExistence type="predicted"/>
<dbReference type="PANTHER" id="PTHR10889:SF1">
    <property type="entry name" value="DEOXYRIBOSE-PHOSPHATE ALDOLASE"/>
    <property type="match status" value="1"/>
</dbReference>
<dbReference type="Gene3D" id="3.20.20.70">
    <property type="entry name" value="Aldolase class I"/>
    <property type="match status" value="1"/>
</dbReference>
<dbReference type="STRING" id="1224164.B843_01775"/>
<protein>
    <submittedName>
        <fullName evidence="1">Putative deoxyribose-phosphate aldolase</fullName>
    </submittedName>
</protein>
<dbReference type="AlphaFoldDB" id="W5XXQ4"/>
<dbReference type="InterPro" id="IPR011343">
    <property type="entry name" value="DeoC"/>
</dbReference>
<dbReference type="PANTHER" id="PTHR10889">
    <property type="entry name" value="DEOXYRIBOSE-PHOSPHATE ALDOLASE"/>
    <property type="match status" value="1"/>
</dbReference>
<dbReference type="InterPro" id="IPR013785">
    <property type="entry name" value="Aldolase_TIM"/>
</dbReference>
<dbReference type="KEGG" id="cvt:B843_01775"/>
<evidence type="ECO:0000313" key="2">
    <source>
        <dbReference type="Proteomes" id="UP000019222"/>
    </source>
</evidence>